<gene>
    <name evidence="1" type="primary">ORF47133</name>
</gene>
<evidence type="ECO:0000313" key="1">
    <source>
        <dbReference type="EMBL" id="CEK63095.1"/>
    </source>
</evidence>
<dbReference type="AlphaFoldDB" id="A0A0B6Z5W1"/>
<proteinExistence type="predicted"/>
<protein>
    <submittedName>
        <fullName evidence="1">Uncharacterized protein</fullName>
    </submittedName>
</protein>
<reference evidence="1" key="1">
    <citation type="submission" date="2014-12" db="EMBL/GenBank/DDBJ databases">
        <title>Insight into the proteome of Arion vulgaris.</title>
        <authorList>
            <person name="Aradska J."/>
            <person name="Bulat T."/>
            <person name="Smidak R."/>
            <person name="Sarate P."/>
            <person name="Gangsoo J."/>
            <person name="Sialana F."/>
            <person name="Bilban M."/>
            <person name="Lubec G."/>
        </authorList>
    </citation>
    <scope>NUCLEOTIDE SEQUENCE</scope>
    <source>
        <tissue evidence="1">Skin</tissue>
    </source>
</reference>
<name>A0A0B6Z5W1_9EUPU</name>
<accession>A0A0B6Z5W1</accession>
<sequence length="71" mass="7801">MVHHEYVPRGQIANAEFQKSCNASTTVCTDITQAAESCIMTMSLLPGLSGQMIFGKSQYFTWAHSPYSPLS</sequence>
<dbReference type="EMBL" id="HACG01016230">
    <property type="protein sequence ID" value="CEK63095.1"/>
    <property type="molecule type" value="Transcribed_RNA"/>
</dbReference>
<organism evidence="1">
    <name type="scientific">Arion vulgaris</name>
    <dbReference type="NCBI Taxonomy" id="1028688"/>
    <lineage>
        <taxon>Eukaryota</taxon>
        <taxon>Metazoa</taxon>
        <taxon>Spiralia</taxon>
        <taxon>Lophotrochozoa</taxon>
        <taxon>Mollusca</taxon>
        <taxon>Gastropoda</taxon>
        <taxon>Heterobranchia</taxon>
        <taxon>Euthyneura</taxon>
        <taxon>Panpulmonata</taxon>
        <taxon>Eupulmonata</taxon>
        <taxon>Stylommatophora</taxon>
        <taxon>Helicina</taxon>
        <taxon>Arionoidea</taxon>
        <taxon>Arionidae</taxon>
        <taxon>Arion</taxon>
    </lineage>
</organism>